<organism evidence="1 2">
    <name type="scientific">Sphingobium scionense</name>
    <dbReference type="NCBI Taxonomy" id="1404341"/>
    <lineage>
        <taxon>Bacteria</taxon>
        <taxon>Pseudomonadati</taxon>
        <taxon>Pseudomonadota</taxon>
        <taxon>Alphaproteobacteria</taxon>
        <taxon>Sphingomonadales</taxon>
        <taxon>Sphingomonadaceae</taxon>
        <taxon>Sphingobium</taxon>
    </lineage>
</organism>
<protein>
    <submittedName>
        <fullName evidence="1">Uncharacterized protein</fullName>
    </submittedName>
</protein>
<dbReference type="Proteomes" id="UP000590524">
    <property type="component" value="Unassembled WGS sequence"/>
</dbReference>
<dbReference type="AlphaFoldDB" id="A0A7W6LNB3"/>
<proteinExistence type="predicted"/>
<evidence type="ECO:0000313" key="2">
    <source>
        <dbReference type="Proteomes" id="UP000590524"/>
    </source>
</evidence>
<dbReference type="EMBL" id="JACIEU010000004">
    <property type="protein sequence ID" value="MBB4147528.1"/>
    <property type="molecule type" value="Genomic_DNA"/>
</dbReference>
<sequence>MTTLIDVWNLDTFDAALMEGLRDQQQLLIDYFATDRTNYLEREASDHRGPIPSNPHAGAYYRFAEDLMAVTQTRTIRAWHHTRMTDREVETATSNGLYPATVETLRARLADRVADGDFSADEARVIFEASPFHNDELGSRGGKFWMTSHPHRIDDSGVTSLLAHWGGESAYFNHDEGEILDRLSNLGTPRVLEIAVPLSVTPDAYSAAKAVIALYARSLDCHADWGGFDLYASSHLGPEALLRVHSGGEPDFATLGRGYPAALHDRLGDDA</sequence>
<dbReference type="RefSeq" id="WP_069612049.1">
    <property type="nucleotide sequence ID" value="NZ_JACIEU010000004.1"/>
</dbReference>
<evidence type="ECO:0000313" key="1">
    <source>
        <dbReference type="EMBL" id="MBB4147528.1"/>
    </source>
</evidence>
<comment type="caution">
    <text evidence="1">The sequence shown here is derived from an EMBL/GenBank/DDBJ whole genome shotgun (WGS) entry which is preliminary data.</text>
</comment>
<accession>A0A7W6LNB3</accession>
<gene>
    <name evidence="1" type="ORF">GGQ90_001299</name>
</gene>
<keyword evidence="2" id="KW-1185">Reference proteome</keyword>
<reference evidence="1 2" key="1">
    <citation type="submission" date="2020-08" db="EMBL/GenBank/DDBJ databases">
        <title>Genomic Encyclopedia of Type Strains, Phase IV (KMG-IV): sequencing the most valuable type-strain genomes for metagenomic binning, comparative biology and taxonomic classification.</title>
        <authorList>
            <person name="Goeker M."/>
        </authorList>
    </citation>
    <scope>NUCLEOTIDE SEQUENCE [LARGE SCALE GENOMIC DNA]</scope>
    <source>
        <strain evidence="1 2">DSM 19371</strain>
    </source>
</reference>
<name>A0A7W6LNB3_9SPHN</name>